<evidence type="ECO:0000259" key="9">
    <source>
        <dbReference type="PROSITE" id="PS50850"/>
    </source>
</evidence>
<dbReference type="AlphaFoldDB" id="A0A9Q0SA92"/>
<comment type="caution">
    <text evidence="10">The sequence shown here is derived from an EMBL/GenBank/DDBJ whole genome shotgun (WGS) entry which is preliminary data.</text>
</comment>
<evidence type="ECO:0000256" key="8">
    <source>
        <dbReference type="SAM" id="Phobius"/>
    </source>
</evidence>
<dbReference type="InterPro" id="IPR044775">
    <property type="entry name" value="MFS_ERD6/Tret1-like"/>
</dbReference>
<sequence length="465" mass="51222">MVQNNEKNQYLATFTVNIISVCYGASAAWPSSSFLLLESVESSPLCSGALTKNEMSWIASILCIGGFIGTILSGILADFIGRKYVLCFQGIPSILSWILIYYAENPIYLYVSRFLSGLACGGAFILVPLFVSEIAENSVRGALGSLLMVTSNVGILLSFMAGHYLSFRLVPAVFVVLPTLFLLLTVIFPETPIFLLKTGKLEAAESSLRFYRNIQVTGQQTPLQFQEEFENLKRQFGSENGRQMEKTTYFLTDFTEKVPRKSFIIGIALILLHEFCGCFTMINYTATIFAESGSNISPNLSAIICGAIQLLGTLVSTKLVDRAGRKFLLIVSSFGAGISLVALGTYTYLNSIGYYVQPFSWVAIASFSSMLFLASCGIIPLPYVILSEVMPHKIRSIGATVCFCFSWTIAFLMLKYFPIVVIWIGMHGCIFFFAACCFLGAIFVIVFLPETKGRSFEDISRILAN</sequence>
<keyword evidence="7 8" id="KW-0472">Membrane</keyword>
<feature type="transmembrane region" description="Helical" evidence="8">
    <location>
        <begin position="12"/>
        <end position="37"/>
    </location>
</feature>
<dbReference type="PROSITE" id="PS00216">
    <property type="entry name" value="SUGAR_TRANSPORT_1"/>
    <property type="match status" value="1"/>
</dbReference>
<dbReference type="SUPFAM" id="SSF103473">
    <property type="entry name" value="MFS general substrate transporter"/>
    <property type="match status" value="1"/>
</dbReference>
<dbReference type="FunFam" id="1.20.1250.20:FF:000218">
    <property type="entry name" value="facilitated trehalose transporter Tret1"/>
    <property type="match status" value="1"/>
</dbReference>
<dbReference type="Gene3D" id="1.20.1250.20">
    <property type="entry name" value="MFS general substrate transporter like domains"/>
    <property type="match status" value="1"/>
</dbReference>
<evidence type="ECO:0000256" key="2">
    <source>
        <dbReference type="ARBA" id="ARBA00022448"/>
    </source>
</evidence>
<feature type="domain" description="Major facilitator superfamily (MFS) profile" evidence="9">
    <location>
        <begin position="1"/>
        <end position="452"/>
    </location>
</feature>
<feature type="transmembrane region" description="Helical" evidence="8">
    <location>
        <begin position="397"/>
        <end position="414"/>
    </location>
</feature>
<feature type="transmembrane region" description="Helical" evidence="8">
    <location>
        <begin position="57"/>
        <end position="77"/>
    </location>
</feature>
<protein>
    <submittedName>
        <fullName evidence="10">Facilitated trehalose transporter Tret1</fullName>
    </submittedName>
</protein>
<feature type="transmembrane region" description="Helical" evidence="8">
    <location>
        <begin position="109"/>
        <end position="131"/>
    </location>
</feature>
<reference evidence="10" key="1">
    <citation type="submission" date="2022-07" db="EMBL/GenBank/DDBJ databases">
        <authorList>
            <person name="Trinca V."/>
            <person name="Uliana J.V.C."/>
            <person name="Torres T.T."/>
            <person name="Ward R.J."/>
            <person name="Monesi N."/>
        </authorList>
    </citation>
    <scope>NUCLEOTIDE SEQUENCE</scope>
    <source>
        <strain evidence="10">HSMRA1968</strain>
        <tissue evidence="10">Whole embryos</tissue>
    </source>
</reference>
<feature type="transmembrane region" description="Helical" evidence="8">
    <location>
        <begin position="143"/>
        <end position="163"/>
    </location>
</feature>
<dbReference type="GO" id="GO:0005886">
    <property type="term" value="C:plasma membrane"/>
    <property type="evidence" value="ECO:0007669"/>
    <property type="project" value="UniProtKB-SubCell"/>
</dbReference>
<feature type="transmembrane region" description="Helical" evidence="8">
    <location>
        <begin position="327"/>
        <end position="349"/>
    </location>
</feature>
<evidence type="ECO:0000256" key="4">
    <source>
        <dbReference type="ARBA" id="ARBA00022597"/>
    </source>
</evidence>
<feature type="transmembrane region" description="Helical" evidence="8">
    <location>
        <begin position="420"/>
        <end position="448"/>
    </location>
</feature>
<feature type="transmembrane region" description="Helical" evidence="8">
    <location>
        <begin position="361"/>
        <end position="385"/>
    </location>
</feature>
<dbReference type="GO" id="GO:0051119">
    <property type="term" value="F:sugar transmembrane transporter activity"/>
    <property type="evidence" value="ECO:0007669"/>
    <property type="project" value="InterPro"/>
</dbReference>
<dbReference type="EMBL" id="WJQU01000001">
    <property type="protein sequence ID" value="KAJ6649315.1"/>
    <property type="molecule type" value="Genomic_DNA"/>
</dbReference>
<keyword evidence="6 8" id="KW-1133">Transmembrane helix</keyword>
<dbReference type="Proteomes" id="UP001151699">
    <property type="component" value="Chromosome A"/>
</dbReference>
<evidence type="ECO:0000256" key="3">
    <source>
        <dbReference type="ARBA" id="ARBA00022475"/>
    </source>
</evidence>
<dbReference type="InterPro" id="IPR050549">
    <property type="entry name" value="MFS_Trehalose_Transporter"/>
</dbReference>
<comment type="subcellular location">
    <subcellularLocation>
        <location evidence="1">Cell membrane</location>
        <topology evidence="1">Multi-pass membrane protein</topology>
    </subcellularLocation>
</comment>
<organism evidence="10 11">
    <name type="scientific">Pseudolycoriella hygida</name>
    <dbReference type="NCBI Taxonomy" id="35572"/>
    <lineage>
        <taxon>Eukaryota</taxon>
        <taxon>Metazoa</taxon>
        <taxon>Ecdysozoa</taxon>
        <taxon>Arthropoda</taxon>
        <taxon>Hexapoda</taxon>
        <taxon>Insecta</taxon>
        <taxon>Pterygota</taxon>
        <taxon>Neoptera</taxon>
        <taxon>Endopterygota</taxon>
        <taxon>Diptera</taxon>
        <taxon>Nematocera</taxon>
        <taxon>Sciaroidea</taxon>
        <taxon>Sciaridae</taxon>
        <taxon>Pseudolycoriella</taxon>
    </lineage>
</organism>
<dbReference type="OrthoDB" id="6612291at2759"/>
<evidence type="ECO:0000256" key="6">
    <source>
        <dbReference type="ARBA" id="ARBA00022989"/>
    </source>
</evidence>
<accession>A0A9Q0SA92</accession>
<dbReference type="InterPro" id="IPR036259">
    <property type="entry name" value="MFS_trans_sf"/>
</dbReference>
<dbReference type="PANTHER" id="PTHR48021:SF33">
    <property type="entry name" value="AT22075P-RELATED"/>
    <property type="match status" value="1"/>
</dbReference>
<evidence type="ECO:0000313" key="10">
    <source>
        <dbReference type="EMBL" id="KAJ6649315.1"/>
    </source>
</evidence>
<dbReference type="PROSITE" id="PS50850">
    <property type="entry name" value="MFS"/>
    <property type="match status" value="1"/>
</dbReference>
<keyword evidence="5 8" id="KW-0812">Transmembrane</keyword>
<gene>
    <name evidence="10" type="primary">Tret1_6</name>
    <name evidence="10" type="ORF">Bhyg_04549</name>
</gene>
<evidence type="ECO:0000256" key="7">
    <source>
        <dbReference type="ARBA" id="ARBA00023136"/>
    </source>
</evidence>
<feature type="transmembrane region" description="Helical" evidence="8">
    <location>
        <begin position="169"/>
        <end position="188"/>
    </location>
</feature>
<dbReference type="CDD" id="cd17358">
    <property type="entry name" value="MFS_GLUT6_8_Class3_like"/>
    <property type="match status" value="1"/>
</dbReference>
<keyword evidence="2" id="KW-0813">Transport</keyword>
<dbReference type="Pfam" id="PF00083">
    <property type="entry name" value="Sugar_tr"/>
    <property type="match status" value="1"/>
</dbReference>
<proteinExistence type="predicted"/>
<keyword evidence="3" id="KW-1003">Cell membrane</keyword>
<evidence type="ECO:0000256" key="5">
    <source>
        <dbReference type="ARBA" id="ARBA00022692"/>
    </source>
</evidence>
<dbReference type="InterPro" id="IPR005829">
    <property type="entry name" value="Sugar_transporter_CS"/>
</dbReference>
<evidence type="ECO:0000313" key="11">
    <source>
        <dbReference type="Proteomes" id="UP001151699"/>
    </source>
</evidence>
<dbReference type="InterPro" id="IPR020846">
    <property type="entry name" value="MFS_dom"/>
</dbReference>
<dbReference type="PANTHER" id="PTHR48021">
    <property type="match status" value="1"/>
</dbReference>
<feature type="transmembrane region" description="Helical" evidence="8">
    <location>
        <begin position="296"/>
        <end position="315"/>
    </location>
</feature>
<evidence type="ECO:0000256" key="1">
    <source>
        <dbReference type="ARBA" id="ARBA00004651"/>
    </source>
</evidence>
<feature type="transmembrane region" description="Helical" evidence="8">
    <location>
        <begin position="84"/>
        <end position="103"/>
    </location>
</feature>
<dbReference type="InterPro" id="IPR005828">
    <property type="entry name" value="MFS_sugar_transport-like"/>
</dbReference>
<keyword evidence="11" id="KW-1185">Reference proteome</keyword>
<name>A0A9Q0SA92_9DIPT</name>
<feature type="transmembrane region" description="Helical" evidence="8">
    <location>
        <begin position="263"/>
        <end position="284"/>
    </location>
</feature>
<keyword evidence="4" id="KW-0762">Sugar transport</keyword>
<dbReference type="PROSITE" id="PS00217">
    <property type="entry name" value="SUGAR_TRANSPORT_2"/>
    <property type="match status" value="1"/>
</dbReference>